<dbReference type="EMBL" id="MFGO01000007">
    <property type="protein sequence ID" value="OGF41630.1"/>
    <property type="molecule type" value="Genomic_DNA"/>
</dbReference>
<dbReference type="SUPFAM" id="SSF53335">
    <property type="entry name" value="S-adenosyl-L-methionine-dependent methyltransferases"/>
    <property type="match status" value="1"/>
</dbReference>
<dbReference type="CDD" id="cd02440">
    <property type="entry name" value="AdoMet_MTases"/>
    <property type="match status" value="1"/>
</dbReference>
<dbReference type="Proteomes" id="UP000177579">
    <property type="component" value="Unassembled WGS sequence"/>
</dbReference>
<dbReference type="PANTHER" id="PTHR43861">
    <property type="entry name" value="TRANS-ACONITATE 2-METHYLTRANSFERASE-RELATED"/>
    <property type="match status" value="1"/>
</dbReference>
<dbReference type="GO" id="GO:0008757">
    <property type="term" value="F:S-adenosylmethionine-dependent methyltransferase activity"/>
    <property type="evidence" value="ECO:0007669"/>
    <property type="project" value="InterPro"/>
</dbReference>
<organism evidence="2 3">
    <name type="scientific">Candidatus Falkowbacteria bacterium RIFOXYD2_FULL_34_120</name>
    <dbReference type="NCBI Taxonomy" id="1798007"/>
    <lineage>
        <taxon>Bacteria</taxon>
        <taxon>Candidatus Falkowiibacteriota</taxon>
    </lineage>
</organism>
<dbReference type="AlphaFoldDB" id="A0A1F5TRP3"/>
<dbReference type="Pfam" id="PF08241">
    <property type="entry name" value="Methyltransf_11"/>
    <property type="match status" value="1"/>
</dbReference>
<dbReference type="InterPro" id="IPR013216">
    <property type="entry name" value="Methyltransf_11"/>
</dbReference>
<reference evidence="2 3" key="1">
    <citation type="journal article" date="2016" name="Nat. Commun.">
        <title>Thousands of microbial genomes shed light on interconnected biogeochemical processes in an aquifer system.</title>
        <authorList>
            <person name="Anantharaman K."/>
            <person name="Brown C.T."/>
            <person name="Hug L.A."/>
            <person name="Sharon I."/>
            <person name="Castelle C.J."/>
            <person name="Probst A.J."/>
            <person name="Thomas B.C."/>
            <person name="Singh A."/>
            <person name="Wilkins M.J."/>
            <person name="Karaoz U."/>
            <person name="Brodie E.L."/>
            <person name="Williams K.H."/>
            <person name="Hubbard S.S."/>
            <person name="Banfield J.F."/>
        </authorList>
    </citation>
    <scope>NUCLEOTIDE SEQUENCE [LARGE SCALE GENOMIC DNA]</scope>
</reference>
<protein>
    <recommendedName>
        <fullName evidence="1">Methyltransferase type 11 domain-containing protein</fullName>
    </recommendedName>
</protein>
<accession>A0A1F5TRP3</accession>
<name>A0A1F5TRP3_9BACT</name>
<comment type="caution">
    <text evidence="2">The sequence shown here is derived from an EMBL/GenBank/DDBJ whole genome shotgun (WGS) entry which is preliminary data.</text>
</comment>
<evidence type="ECO:0000313" key="3">
    <source>
        <dbReference type="Proteomes" id="UP000177579"/>
    </source>
</evidence>
<dbReference type="InterPro" id="IPR029063">
    <property type="entry name" value="SAM-dependent_MTases_sf"/>
</dbReference>
<proteinExistence type="predicted"/>
<dbReference type="Gene3D" id="3.40.50.150">
    <property type="entry name" value="Vaccinia Virus protein VP39"/>
    <property type="match status" value="1"/>
</dbReference>
<gene>
    <name evidence="2" type="ORF">A2531_06340</name>
</gene>
<sequence>MINKFNIKEVRDFWDKVADIYEEENKKVGYVHYHRYEKAIEYGNFRSGQKVLNIWSRMGGFIPYIRKIPQIELMNYEVSPKFIEQAKIKFRNEDFSQTDLENLEDLQDDYFDRVVSLETLEHAPKPLEFVKELYRVLKPGGLLIMSLPPKGFEIPTMLWDFFAGNHGEGPHNFLWPYQVKKIINDSSFKSILHIPTIILPLGSERGERLSEKCMMRFFGRTPLVNFGVRHFYICKK</sequence>
<feature type="domain" description="Methyltransferase type 11" evidence="1">
    <location>
        <begin position="61"/>
        <end position="145"/>
    </location>
</feature>
<evidence type="ECO:0000259" key="1">
    <source>
        <dbReference type="Pfam" id="PF08241"/>
    </source>
</evidence>
<dbReference type="PANTHER" id="PTHR43861:SF6">
    <property type="entry name" value="METHYLTRANSFERASE TYPE 11"/>
    <property type="match status" value="1"/>
</dbReference>
<evidence type="ECO:0000313" key="2">
    <source>
        <dbReference type="EMBL" id="OGF41630.1"/>
    </source>
</evidence>